<evidence type="ECO:0000313" key="3">
    <source>
        <dbReference type="Proteomes" id="UP000479710"/>
    </source>
</evidence>
<accession>A0A6G1EK84</accession>
<name>A0A6G1EK84_9ORYZ</name>
<proteinExistence type="predicted"/>
<organism evidence="2 3">
    <name type="scientific">Oryza meyeriana var. granulata</name>
    <dbReference type="NCBI Taxonomy" id="110450"/>
    <lineage>
        <taxon>Eukaryota</taxon>
        <taxon>Viridiplantae</taxon>
        <taxon>Streptophyta</taxon>
        <taxon>Embryophyta</taxon>
        <taxon>Tracheophyta</taxon>
        <taxon>Spermatophyta</taxon>
        <taxon>Magnoliopsida</taxon>
        <taxon>Liliopsida</taxon>
        <taxon>Poales</taxon>
        <taxon>Poaceae</taxon>
        <taxon>BOP clade</taxon>
        <taxon>Oryzoideae</taxon>
        <taxon>Oryzeae</taxon>
        <taxon>Oryzinae</taxon>
        <taxon>Oryza</taxon>
        <taxon>Oryza meyeriana</taxon>
    </lineage>
</organism>
<feature type="region of interest" description="Disordered" evidence="1">
    <location>
        <begin position="1"/>
        <end position="62"/>
    </location>
</feature>
<reference evidence="2 3" key="1">
    <citation type="submission" date="2019-11" db="EMBL/GenBank/DDBJ databases">
        <title>Whole genome sequence of Oryza granulata.</title>
        <authorList>
            <person name="Li W."/>
        </authorList>
    </citation>
    <scope>NUCLEOTIDE SEQUENCE [LARGE SCALE GENOMIC DNA]</scope>
    <source>
        <strain evidence="3">cv. Menghai</strain>
        <tissue evidence="2">Leaf</tissue>
    </source>
</reference>
<evidence type="ECO:0000313" key="2">
    <source>
        <dbReference type="EMBL" id="KAF0925218.1"/>
    </source>
</evidence>
<protein>
    <submittedName>
        <fullName evidence="2">Uncharacterized protein</fullName>
    </submittedName>
</protein>
<dbReference type="EMBL" id="SPHZ02000003">
    <property type="protein sequence ID" value="KAF0925218.1"/>
    <property type="molecule type" value="Genomic_DNA"/>
</dbReference>
<sequence>MPMDARATSDADSGSSSANVHRVLPPPSIWTESPSPGGGGTGSTGGDGSGKEVTLTDVTPSSNRASVALNHQSSWRLCRDYHHGLGSSLMMASGCHWR</sequence>
<keyword evidence="3" id="KW-1185">Reference proteome</keyword>
<dbReference type="Proteomes" id="UP000479710">
    <property type="component" value="Unassembled WGS sequence"/>
</dbReference>
<gene>
    <name evidence="2" type="ORF">E2562_015630</name>
</gene>
<evidence type="ECO:0000256" key="1">
    <source>
        <dbReference type="SAM" id="MobiDB-lite"/>
    </source>
</evidence>
<feature type="compositionally biased region" description="Low complexity" evidence="1">
    <location>
        <begin position="1"/>
        <end position="18"/>
    </location>
</feature>
<comment type="caution">
    <text evidence="2">The sequence shown here is derived from an EMBL/GenBank/DDBJ whole genome shotgun (WGS) entry which is preliminary data.</text>
</comment>
<feature type="compositionally biased region" description="Gly residues" evidence="1">
    <location>
        <begin position="36"/>
        <end position="48"/>
    </location>
</feature>
<dbReference type="AlphaFoldDB" id="A0A6G1EK84"/>